<dbReference type="PANTHER" id="PTHR43215">
    <property type="entry name" value="RADIAL SPOKE HEAD 1 HOMOLOG"/>
    <property type="match status" value="1"/>
</dbReference>
<evidence type="ECO:0000313" key="3">
    <source>
        <dbReference type="Proteomes" id="UP001166004"/>
    </source>
</evidence>
<organism evidence="2 3">
    <name type="scientific">Pelagibacter ubique</name>
    <dbReference type="NCBI Taxonomy" id="198252"/>
    <lineage>
        <taxon>Bacteria</taxon>
        <taxon>Pseudomonadati</taxon>
        <taxon>Pseudomonadota</taxon>
        <taxon>Alphaproteobacteria</taxon>
        <taxon>Candidatus Pelagibacterales</taxon>
        <taxon>Candidatus Pelagibacteraceae</taxon>
        <taxon>Candidatus Pelagibacter</taxon>
    </lineage>
</organism>
<dbReference type="InterPro" id="IPR003409">
    <property type="entry name" value="MORN"/>
</dbReference>
<sequence length="218" mass="25257">MKKENIYKKVKLNEKNRVDENTKSYRISIKKYVSLAFKGMNSDLIDFNDPNYQNVITAVSELKKETEARYGDGTLLYDKKIAKKIGKYFFRCPSFYKGELENGKANGWGIELLQYTRSTMTNFPLHTIIQFYEGEWKNGKRNGYGELYNYHPSIGFAHQYELEGEVIQMYVEQDEPGIVYKGNWVNGVMEGEGILTIGSNSRQSGLFKNGKFLKKNKK</sequence>
<dbReference type="Pfam" id="PF02493">
    <property type="entry name" value="MORN"/>
    <property type="match status" value="3"/>
</dbReference>
<proteinExistence type="predicted"/>
<dbReference type="SUPFAM" id="SSF82185">
    <property type="entry name" value="Histone H3 K4-specific methyltransferase SET7/9 N-terminal domain"/>
    <property type="match status" value="1"/>
</dbReference>
<keyword evidence="1" id="KW-0677">Repeat</keyword>
<evidence type="ECO:0000256" key="1">
    <source>
        <dbReference type="ARBA" id="ARBA00022737"/>
    </source>
</evidence>
<dbReference type="RefSeq" id="WP_169035653.1">
    <property type="nucleotide sequence ID" value="NZ_LANA01000001.1"/>
</dbReference>
<dbReference type="EMBL" id="LANA01000001">
    <property type="protein sequence ID" value="NMN67140.1"/>
    <property type="molecule type" value="Genomic_DNA"/>
</dbReference>
<gene>
    <name evidence="2" type="ORF">VP91_00002770</name>
</gene>
<comment type="caution">
    <text evidence="2">The sequence shown here is derived from an EMBL/GenBank/DDBJ whole genome shotgun (WGS) entry which is preliminary data.</text>
</comment>
<dbReference type="PANTHER" id="PTHR43215:SF14">
    <property type="entry name" value="RADIAL SPOKE HEAD 1 HOMOLOG"/>
    <property type="match status" value="1"/>
</dbReference>
<reference evidence="2 3" key="1">
    <citation type="submission" date="2019-07" db="EMBL/GenBank/DDBJ databases">
        <title>SAR11 Genome Evolution.</title>
        <authorList>
            <person name="Giovannoni S."/>
        </authorList>
    </citation>
    <scope>NUCLEOTIDE SEQUENCE [LARGE SCALE GENOMIC DNA]</scope>
    <source>
        <strain evidence="2 3">HTCC9565</strain>
    </source>
</reference>
<accession>A0ABX1T378</accession>
<dbReference type="Gene3D" id="2.20.110.10">
    <property type="entry name" value="Histone H3 K4-specific methyltransferase SET7/9 N-terminal domain"/>
    <property type="match status" value="1"/>
</dbReference>
<dbReference type="SMART" id="SM00698">
    <property type="entry name" value="MORN"/>
    <property type="match status" value="2"/>
</dbReference>
<evidence type="ECO:0000313" key="2">
    <source>
        <dbReference type="EMBL" id="NMN67140.1"/>
    </source>
</evidence>
<name>A0ABX1T378_PELUQ</name>
<protein>
    <submittedName>
        <fullName evidence="2">MORN repeat protein</fullName>
    </submittedName>
</protein>
<keyword evidence="3" id="KW-1185">Reference proteome</keyword>
<dbReference type="Proteomes" id="UP001166004">
    <property type="component" value="Unassembled WGS sequence"/>
</dbReference>